<dbReference type="Proteomes" id="UP000231279">
    <property type="component" value="Unassembled WGS sequence"/>
</dbReference>
<dbReference type="PROSITE" id="PS51450">
    <property type="entry name" value="LRR"/>
    <property type="match status" value="1"/>
</dbReference>
<keyword evidence="3" id="KW-0677">Repeat</keyword>
<evidence type="ECO:0000259" key="9">
    <source>
        <dbReference type="Pfam" id="PF23247"/>
    </source>
</evidence>
<dbReference type="PANTHER" id="PTHR33463">
    <property type="entry name" value="NB-ARC DOMAIN-CONTAINING PROTEIN-RELATED"/>
    <property type="match status" value="1"/>
</dbReference>
<dbReference type="InterPro" id="IPR032675">
    <property type="entry name" value="LRR_dom_sf"/>
</dbReference>
<dbReference type="Gene3D" id="3.40.50.300">
    <property type="entry name" value="P-loop containing nucleotide triphosphate hydrolases"/>
    <property type="match status" value="1"/>
</dbReference>
<dbReference type="Pfam" id="PF23247">
    <property type="entry name" value="LRR_RPS2"/>
    <property type="match status" value="1"/>
</dbReference>
<dbReference type="SUPFAM" id="SSF52058">
    <property type="entry name" value="L domain-like"/>
    <property type="match status" value="1"/>
</dbReference>
<feature type="domain" description="NB-ARC" evidence="8">
    <location>
        <begin position="155"/>
        <end position="310"/>
    </location>
</feature>
<dbReference type="InterPro" id="IPR002182">
    <property type="entry name" value="NB-ARC"/>
</dbReference>
<proteinExistence type="inferred from homology"/>
<evidence type="ECO:0000256" key="4">
    <source>
        <dbReference type="ARBA" id="ARBA00022741"/>
    </source>
</evidence>
<dbReference type="InterPro" id="IPR057135">
    <property type="entry name" value="At4g27190-like_LRR"/>
</dbReference>
<dbReference type="Gene3D" id="3.80.10.10">
    <property type="entry name" value="Ribonuclease Inhibitor"/>
    <property type="match status" value="2"/>
</dbReference>
<dbReference type="Pfam" id="PF13855">
    <property type="entry name" value="LRR_8"/>
    <property type="match status" value="1"/>
</dbReference>
<dbReference type="SUPFAM" id="SSF52540">
    <property type="entry name" value="P-loop containing nucleoside triphosphate hydrolases"/>
    <property type="match status" value="1"/>
</dbReference>
<dbReference type="GO" id="GO:0043531">
    <property type="term" value="F:ADP binding"/>
    <property type="evidence" value="ECO:0007669"/>
    <property type="project" value="InterPro"/>
</dbReference>
<sequence>MLNQITDSFFSKLMKKLVDYAFDTFAAKKNFESTLQTLKNNLNSLSQKAFDIQDKINNAELSGKKKRKREVEEWLKQVKIIENEVCRLESEVQTQGFFGKFFNEDQGTELNVKVHQLVEQCQHFGELLVNVYETMGEKLLTTNLCGERFKANSKRIWNLCKSDEVSSIGIYGMGGVGKTALVKHINNKILEKRKEKRICWITVSQVFSIKKLQDEIAHFIGLRDLSNEENEEKRAARLKQAISGKNIILILDDVWENLCLEKLGDPLRIKDCRLILTTRSFEVCCRMGCQEKVEVQKLHTNEAWDLFKQKLGLDMALAPEVEKIAKSMAKVCDGLPLGIIVLAGSMRDETSIHVWRNELDKLRDPSMVQDDEEDEVFKVLKYSFDRLDLNHKLCFLRCSLYPEDFIINKEELVDRCISEELVNKRKSRRSQLDQGHLILNKLVKICLLESVDQSRVKMHDLVRAMALKITKRKYMVISDSWSLKEILSEGDWIKDLEKVCLMCKDVIEIPEGMSIDCPNLTTLICGRHNSKFISDSFMSRLDNLCFLNLSGSEIEKLPNSFSNLEKLKSLDLSYCQNLVDIPDLGKLKKLREFDLFATAITKLPQGLFLHFPLLEVLRLPYRMKAPVEEIVSLKCLELFNGRVENVSDLNKYFTYRKSQFVDMFHILVFELDYEWVSCLQRSSFCKNQVKAHGCDLKNEDLSVLVQDIPSLTLKKCRGLSNSLLHAFARLSKPSSLKALTIWDCREIECLLDNESRFPLLRNLEQISLMMLPNFIALFRKIGAAIQPPPPQAIVFSSLRFLEISKCNRMRKLGLPSSAFPNLEKIQIVKCDELEEIIEVQEGEGQVVSLPKLKEMSLCNLPRLKSICNTTMSCDSIEIIELIECRELKKLPLHFDPTSGCPPHTLKAIWLTGGDKEWWESLEWEHPTHSHLLQPLVKFVYWQRSIARSELPL</sequence>
<organism evidence="11 12">
    <name type="scientific">Handroanthus impetiginosus</name>
    <dbReference type="NCBI Taxonomy" id="429701"/>
    <lineage>
        <taxon>Eukaryota</taxon>
        <taxon>Viridiplantae</taxon>
        <taxon>Streptophyta</taxon>
        <taxon>Embryophyta</taxon>
        <taxon>Tracheophyta</taxon>
        <taxon>Spermatophyta</taxon>
        <taxon>Magnoliopsida</taxon>
        <taxon>eudicotyledons</taxon>
        <taxon>Gunneridae</taxon>
        <taxon>Pentapetalae</taxon>
        <taxon>asterids</taxon>
        <taxon>lamiids</taxon>
        <taxon>Lamiales</taxon>
        <taxon>Bignoniaceae</taxon>
        <taxon>Crescentiina</taxon>
        <taxon>Tabebuia alliance</taxon>
        <taxon>Handroanthus</taxon>
    </lineage>
</organism>
<dbReference type="InterPro" id="IPR058922">
    <property type="entry name" value="WHD_DRP"/>
</dbReference>
<keyword evidence="12" id="KW-1185">Reference proteome</keyword>
<protein>
    <submittedName>
        <fullName evidence="11">Apoptotic ATPase</fullName>
    </submittedName>
</protein>
<evidence type="ECO:0000313" key="12">
    <source>
        <dbReference type="Proteomes" id="UP000231279"/>
    </source>
</evidence>
<dbReference type="FunFam" id="1.10.8.430:FF:000003">
    <property type="entry name" value="Probable disease resistance protein At5g66910"/>
    <property type="match status" value="1"/>
</dbReference>
<dbReference type="InterPro" id="IPR027417">
    <property type="entry name" value="P-loop_NTPase"/>
</dbReference>
<dbReference type="FunFam" id="1.10.10.10:FF:000322">
    <property type="entry name" value="Probable disease resistance protein At1g63360"/>
    <property type="match status" value="1"/>
</dbReference>
<dbReference type="GO" id="GO:0005524">
    <property type="term" value="F:ATP binding"/>
    <property type="evidence" value="ECO:0007669"/>
    <property type="project" value="UniProtKB-KW"/>
</dbReference>
<evidence type="ECO:0000259" key="10">
    <source>
        <dbReference type="Pfam" id="PF23559"/>
    </source>
</evidence>
<reference evidence="12" key="1">
    <citation type="journal article" date="2018" name="Gigascience">
        <title>Genome assembly of the Pink Ipe (Handroanthus impetiginosus, Bignoniaceae), a highly valued, ecologically keystone Neotropical timber forest tree.</title>
        <authorList>
            <person name="Silva-Junior O.B."/>
            <person name="Grattapaglia D."/>
            <person name="Novaes E."/>
            <person name="Collevatti R.G."/>
        </authorList>
    </citation>
    <scope>NUCLEOTIDE SEQUENCE [LARGE SCALE GENOMIC DNA]</scope>
    <source>
        <strain evidence="12">cv. UFG-1</strain>
    </source>
</reference>
<feature type="domain" description="Disease resistance protein At4g27190-like leucine-rich repeats" evidence="9">
    <location>
        <begin position="791"/>
        <end position="890"/>
    </location>
</feature>
<keyword evidence="2" id="KW-0433">Leucine-rich repeat</keyword>
<keyword evidence="7" id="KW-0175">Coiled coil</keyword>
<evidence type="ECO:0000256" key="6">
    <source>
        <dbReference type="ARBA" id="ARBA00022840"/>
    </source>
</evidence>
<dbReference type="GO" id="GO:0051607">
    <property type="term" value="P:defense response to virus"/>
    <property type="evidence" value="ECO:0007669"/>
    <property type="project" value="UniProtKB-ARBA"/>
</dbReference>
<dbReference type="PANTHER" id="PTHR33463:SF187">
    <property type="entry name" value="AND NB-ARC DOMAIN DISEASE RESISTANCE PROTEIN, PUTATIVE-RELATED"/>
    <property type="match status" value="1"/>
</dbReference>
<name>A0A2G9I4G6_9LAMI</name>
<evidence type="ECO:0000313" key="11">
    <source>
        <dbReference type="EMBL" id="PIN24641.1"/>
    </source>
</evidence>
<dbReference type="Pfam" id="PF23559">
    <property type="entry name" value="WHD_DRP"/>
    <property type="match status" value="1"/>
</dbReference>
<comment type="similarity">
    <text evidence="1">Belongs to the disease resistance NB-LRR family.</text>
</comment>
<evidence type="ECO:0000256" key="1">
    <source>
        <dbReference type="ARBA" id="ARBA00008894"/>
    </source>
</evidence>
<keyword evidence="5" id="KW-0611">Plant defense</keyword>
<dbReference type="InterPro" id="IPR042197">
    <property type="entry name" value="Apaf_helical"/>
</dbReference>
<keyword evidence="6" id="KW-0067">ATP-binding</keyword>
<dbReference type="InterPro" id="IPR001611">
    <property type="entry name" value="Leu-rich_rpt"/>
</dbReference>
<dbReference type="AlphaFoldDB" id="A0A2G9I4G6"/>
<feature type="coiled-coil region" evidence="7">
    <location>
        <begin position="28"/>
        <end position="84"/>
    </location>
</feature>
<dbReference type="EMBL" id="NKXS01000382">
    <property type="protein sequence ID" value="PIN24641.1"/>
    <property type="molecule type" value="Genomic_DNA"/>
</dbReference>
<comment type="caution">
    <text evidence="11">The sequence shown here is derived from an EMBL/GenBank/DDBJ whole genome shotgun (WGS) entry which is preliminary data.</text>
</comment>
<dbReference type="Pfam" id="PF00931">
    <property type="entry name" value="NB-ARC"/>
    <property type="match status" value="1"/>
</dbReference>
<dbReference type="FunFam" id="3.40.50.300:FF:001091">
    <property type="entry name" value="Probable disease resistance protein At1g61300"/>
    <property type="match status" value="1"/>
</dbReference>
<keyword evidence="4" id="KW-0547">Nucleotide-binding</keyword>
<dbReference type="PRINTS" id="PR00364">
    <property type="entry name" value="DISEASERSIST"/>
</dbReference>
<dbReference type="InterPro" id="IPR050905">
    <property type="entry name" value="Plant_NBS-LRR"/>
</dbReference>
<evidence type="ECO:0000256" key="3">
    <source>
        <dbReference type="ARBA" id="ARBA00022737"/>
    </source>
</evidence>
<evidence type="ECO:0000259" key="8">
    <source>
        <dbReference type="Pfam" id="PF00931"/>
    </source>
</evidence>
<evidence type="ECO:0000256" key="7">
    <source>
        <dbReference type="SAM" id="Coils"/>
    </source>
</evidence>
<dbReference type="Gene3D" id="1.10.8.430">
    <property type="entry name" value="Helical domain of apoptotic protease-activating factors"/>
    <property type="match status" value="1"/>
</dbReference>
<evidence type="ECO:0000256" key="5">
    <source>
        <dbReference type="ARBA" id="ARBA00022821"/>
    </source>
</evidence>
<gene>
    <name evidence="11" type="ORF">CDL12_02623</name>
</gene>
<evidence type="ECO:0000256" key="2">
    <source>
        <dbReference type="ARBA" id="ARBA00022614"/>
    </source>
</evidence>
<dbReference type="STRING" id="429701.A0A2G9I4G6"/>
<accession>A0A2G9I4G6</accession>
<feature type="domain" description="Disease resistance protein winged helix" evidence="10">
    <location>
        <begin position="400"/>
        <end position="465"/>
    </location>
</feature>
<dbReference type="OrthoDB" id="664960at2759"/>